<evidence type="ECO:0000256" key="5">
    <source>
        <dbReference type="ARBA" id="ARBA00023159"/>
    </source>
</evidence>
<dbReference type="Pfam" id="PF08347">
    <property type="entry name" value="CTNNB1_binding"/>
    <property type="match status" value="1"/>
</dbReference>
<dbReference type="Proteomes" id="UP000826234">
    <property type="component" value="Unassembled WGS sequence"/>
</dbReference>
<evidence type="ECO:0000256" key="8">
    <source>
        <dbReference type="SAM" id="MobiDB-lite"/>
    </source>
</evidence>
<keyword evidence="11" id="KW-1185">Reference proteome</keyword>
<keyword evidence="5" id="KW-0010">Activator</keyword>
<proteinExistence type="predicted"/>
<sequence>MESENASYDLFRAALALFSSGILKASLPSLAYIEDETSADMGSNKVPVVQHAHHMHPLTPLITYSNDHFSPGSPPSHLSPEIDPKTGEFL</sequence>
<dbReference type="PANTHER" id="PTHR10373:SF25">
    <property type="entry name" value="TRANSCRIPTION FACTOR 7-LIKE 1"/>
    <property type="match status" value="1"/>
</dbReference>
<keyword evidence="6" id="KW-0804">Transcription</keyword>
<accession>A0ABQ7T0G0</accession>
<keyword evidence="7" id="KW-0539">Nucleus</keyword>
<evidence type="ECO:0000256" key="3">
    <source>
        <dbReference type="ARBA" id="ARBA00023015"/>
    </source>
</evidence>
<keyword evidence="2" id="KW-0678">Repressor</keyword>
<keyword evidence="3" id="KW-0805">Transcription regulation</keyword>
<evidence type="ECO:0000256" key="4">
    <source>
        <dbReference type="ARBA" id="ARBA00023125"/>
    </source>
</evidence>
<keyword evidence="4" id="KW-0238">DNA-binding</keyword>
<reference evidence="10 11" key="1">
    <citation type="journal article" date="2022" name="Gigascience">
        <title>A chromosome-level genome assembly and annotation of the desert horned lizard, Phrynosoma platyrhinos, provides insight into chromosomal rearrangements among reptiles.</title>
        <authorList>
            <person name="Koochekian N."/>
            <person name="Ascanio A."/>
            <person name="Farleigh K."/>
            <person name="Card D.C."/>
            <person name="Schield D.R."/>
            <person name="Castoe T.A."/>
            <person name="Jezkova T."/>
        </authorList>
    </citation>
    <scope>NUCLEOTIDE SEQUENCE [LARGE SCALE GENOMIC DNA]</scope>
    <source>
        <strain evidence="10">NK-2021</strain>
    </source>
</reference>
<feature type="domain" description="CTNNB1 binding N-teminal" evidence="9">
    <location>
        <begin position="39"/>
        <end position="87"/>
    </location>
</feature>
<gene>
    <name evidence="10" type="ORF">JD844_031281</name>
</gene>
<name>A0ABQ7T0G0_PHRPL</name>
<comment type="subcellular location">
    <subcellularLocation>
        <location evidence="1">Nucleus</location>
    </subcellularLocation>
</comment>
<evidence type="ECO:0000259" key="9">
    <source>
        <dbReference type="Pfam" id="PF08347"/>
    </source>
</evidence>
<evidence type="ECO:0000256" key="7">
    <source>
        <dbReference type="ARBA" id="ARBA00023242"/>
    </source>
</evidence>
<comment type="caution">
    <text evidence="10">The sequence shown here is derived from an EMBL/GenBank/DDBJ whole genome shotgun (WGS) entry which is preliminary data.</text>
</comment>
<dbReference type="EMBL" id="JAIPUX010003283">
    <property type="protein sequence ID" value="KAH0623215.1"/>
    <property type="molecule type" value="Genomic_DNA"/>
</dbReference>
<evidence type="ECO:0000256" key="6">
    <source>
        <dbReference type="ARBA" id="ARBA00023163"/>
    </source>
</evidence>
<dbReference type="InterPro" id="IPR013558">
    <property type="entry name" value="CTNNB1-bd_N"/>
</dbReference>
<organism evidence="10 11">
    <name type="scientific">Phrynosoma platyrhinos</name>
    <name type="common">Desert horned lizard</name>
    <dbReference type="NCBI Taxonomy" id="52577"/>
    <lineage>
        <taxon>Eukaryota</taxon>
        <taxon>Metazoa</taxon>
        <taxon>Chordata</taxon>
        <taxon>Craniata</taxon>
        <taxon>Vertebrata</taxon>
        <taxon>Euteleostomi</taxon>
        <taxon>Lepidosauria</taxon>
        <taxon>Squamata</taxon>
        <taxon>Bifurcata</taxon>
        <taxon>Unidentata</taxon>
        <taxon>Episquamata</taxon>
        <taxon>Toxicofera</taxon>
        <taxon>Iguania</taxon>
        <taxon>Phrynosomatidae</taxon>
        <taxon>Phrynosomatinae</taxon>
        <taxon>Phrynosoma</taxon>
    </lineage>
</organism>
<feature type="compositionally biased region" description="Basic and acidic residues" evidence="8">
    <location>
        <begin position="80"/>
        <end position="90"/>
    </location>
</feature>
<evidence type="ECO:0000313" key="11">
    <source>
        <dbReference type="Proteomes" id="UP000826234"/>
    </source>
</evidence>
<protein>
    <recommendedName>
        <fullName evidence="9">CTNNB1 binding N-teminal domain-containing protein</fullName>
    </recommendedName>
</protein>
<evidence type="ECO:0000313" key="10">
    <source>
        <dbReference type="EMBL" id="KAH0623215.1"/>
    </source>
</evidence>
<dbReference type="PANTHER" id="PTHR10373">
    <property type="entry name" value="TRANSCRIPTION FACTOR 7 FAMILY MEMBER"/>
    <property type="match status" value="1"/>
</dbReference>
<evidence type="ECO:0000256" key="2">
    <source>
        <dbReference type="ARBA" id="ARBA00022491"/>
    </source>
</evidence>
<evidence type="ECO:0000256" key="1">
    <source>
        <dbReference type="ARBA" id="ARBA00004123"/>
    </source>
</evidence>
<feature type="region of interest" description="Disordered" evidence="8">
    <location>
        <begin position="64"/>
        <end position="90"/>
    </location>
</feature>
<dbReference type="InterPro" id="IPR024940">
    <property type="entry name" value="TCF/LEF"/>
</dbReference>